<comment type="caution">
    <text evidence="3">The sequence shown here is derived from an EMBL/GenBank/DDBJ whole genome shotgun (WGS) entry which is preliminary data.</text>
</comment>
<dbReference type="Gene3D" id="4.10.280.10">
    <property type="entry name" value="Helix-loop-helix DNA-binding domain"/>
    <property type="match status" value="1"/>
</dbReference>
<evidence type="ECO:0000313" key="4">
    <source>
        <dbReference type="Proteomes" id="UP000192247"/>
    </source>
</evidence>
<feature type="domain" description="BHLH" evidence="2">
    <location>
        <begin position="46"/>
        <end position="101"/>
    </location>
</feature>
<evidence type="ECO:0000259" key="2">
    <source>
        <dbReference type="PROSITE" id="PS50888"/>
    </source>
</evidence>
<evidence type="ECO:0000313" key="3">
    <source>
        <dbReference type="EMBL" id="OQR73903.1"/>
    </source>
</evidence>
<gene>
    <name evidence="3" type="ORF">BIW11_01057</name>
</gene>
<dbReference type="GO" id="GO:0007423">
    <property type="term" value="P:sensory organ development"/>
    <property type="evidence" value="ECO:0007669"/>
    <property type="project" value="TreeGrafter"/>
</dbReference>
<sequence length="148" mass="16831">MLSSDGDSDSSSARFNLRPRSLRKRQSQPQSPCPREKARPAPLSKYRRKTANARERFRMQEINDAFERLRSMVPGMPTENDSKQLTKITTLRLTMNYINALSRVLAEADQSNESSNRMDFTLDELYGDIQELIASDGTEFSGYSDASI</sequence>
<proteinExistence type="predicted"/>
<dbReference type="InterPro" id="IPR050359">
    <property type="entry name" value="bHLH_transcription_factors"/>
</dbReference>
<dbReference type="CDD" id="cd11431">
    <property type="entry name" value="bHLH_TS_taxi_Dei"/>
    <property type="match status" value="1"/>
</dbReference>
<evidence type="ECO:0000256" key="1">
    <source>
        <dbReference type="SAM" id="MobiDB-lite"/>
    </source>
</evidence>
<dbReference type="InterPro" id="IPR011598">
    <property type="entry name" value="bHLH_dom"/>
</dbReference>
<dbReference type="SUPFAM" id="SSF47459">
    <property type="entry name" value="HLH, helix-loop-helix DNA-binding domain"/>
    <property type="match status" value="1"/>
</dbReference>
<dbReference type="GO" id="GO:0003700">
    <property type="term" value="F:DNA-binding transcription factor activity"/>
    <property type="evidence" value="ECO:0007669"/>
    <property type="project" value="TreeGrafter"/>
</dbReference>
<dbReference type="Pfam" id="PF00010">
    <property type="entry name" value="HLH"/>
    <property type="match status" value="1"/>
</dbReference>
<dbReference type="InterPro" id="IPR036638">
    <property type="entry name" value="HLH_DNA-bd_sf"/>
</dbReference>
<reference evidence="3 4" key="1">
    <citation type="journal article" date="2017" name="Gigascience">
        <title>Draft genome of the honey bee ectoparasitic mite, Tropilaelaps mercedesae, is shaped by the parasitic life history.</title>
        <authorList>
            <person name="Dong X."/>
            <person name="Armstrong S.D."/>
            <person name="Xia D."/>
            <person name="Makepeace B.L."/>
            <person name="Darby A.C."/>
            <person name="Kadowaki T."/>
        </authorList>
    </citation>
    <scope>NUCLEOTIDE SEQUENCE [LARGE SCALE GENOMIC DNA]</scope>
    <source>
        <strain evidence="3">Wuxi-XJTLU</strain>
    </source>
</reference>
<accession>A0A1V9XKH0</accession>
<dbReference type="GO" id="GO:0005634">
    <property type="term" value="C:nucleus"/>
    <property type="evidence" value="ECO:0007669"/>
    <property type="project" value="TreeGrafter"/>
</dbReference>
<protein>
    <submittedName>
        <fullName evidence="3">Protein atonal7-A-like</fullName>
    </submittedName>
</protein>
<dbReference type="EMBL" id="MNPL01009055">
    <property type="protein sequence ID" value="OQR73903.1"/>
    <property type="molecule type" value="Genomic_DNA"/>
</dbReference>
<dbReference type="GO" id="GO:0070888">
    <property type="term" value="F:E-box binding"/>
    <property type="evidence" value="ECO:0007669"/>
    <property type="project" value="TreeGrafter"/>
</dbReference>
<dbReference type="GO" id="GO:0046983">
    <property type="term" value="F:protein dimerization activity"/>
    <property type="evidence" value="ECO:0007669"/>
    <property type="project" value="InterPro"/>
</dbReference>
<feature type="region of interest" description="Disordered" evidence="1">
    <location>
        <begin position="1"/>
        <end position="54"/>
    </location>
</feature>
<dbReference type="PROSITE" id="PS50888">
    <property type="entry name" value="BHLH"/>
    <property type="match status" value="1"/>
</dbReference>
<keyword evidence="4" id="KW-1185">Reference proteome</keyword>
<feature type="compositionally biased region" description="Low complexity" evidence="1">
    <location>
        <begin position="1"/>
        <end position="12"/>
    </location>
</feature>
<dbReference type="AlphaFoldDB" id="A0A1V9XKH0"/>
<dbReference type="InParanoid" id="A0A1V9XKH0"/>
<dbReference type="OrthoDB" id="10063280at2759"/>
<dbReference type="PANTHER" id="PTHR19290">
    <property type="entry name" value="BASIC HELIX-LOOP-HELIX PROTEIN NEUROGENIN-RELATED"/>
    <property type="match status" value="1"/>
</dbReference>
<organism evidence="3 4">
    <name type="scientific">Tropilaelaps mercedesae</name>
    <dbReference type="NCBI Taxonomy" id="418985"/>
    <lineage>
        <taxon>Eukaryota</taxon>
        <taxon>Metazoa</taxon>
        <taxon>Ecdysozoa</taxon>
        <taxon>Arthropoda</taxon>
        <taxon>Chelicerata</taxon>
        <taxon>Arachnida</taxon>
        <taxon>Acari</taxon>
        <taxon>Parasitiformes</taxon>
        <taxon>Mesostigmata</taxon>
        <taxon>Gamasina</taxon>
        <taxon>Dermanyssoidea</taxon>
        <taxon>Laelapidae</taxon>
        <taxon>Tropilaelaps</taxon>
    </lineage>
</organism>
<dbReference type="GO" id="GO:0061564">
    <property type="term" value="P:axon development"/>
    <property type="evidence" value="ECO:0007669"/>
    <property type="project" value="TreeGrafter"/>
</dbReference>
<dbReference type="GO" id="GO:0045944">
    <property type="term" value="P:positive regulation of transcription by RNA polymerase II"/>
    <property type="evidence" value="ECO:0007669"/>
    <property type="project" value="TreeGrafter"/>
</dbReference>
<dbReference type="SMART" id="SM00353">
    <property type="entry name" value="HLH"/>
    <property type="match status" value="1"/>
</dbReference>
<dbReference type="STRING" id="418985.A0A1V9XKH0"/>
<name>A0A1V9XKH0_9ACAR</name>
<dbReference type="Proteomes" id="UP000192247">
    <property type="component" value="Unassembled WGS sequence"/>
</dbReference>